<keyword evidence="2" id="KW-1185">Reference proteome</keyword>
<dbReference type="EMBL" id="VCGU01000003">
    <property type="protein sequence ID" value="TRY78160.1"/>
    <property type="molecule type" value="Genomic_DNA"/>
</dbReference>
<dbReference type="Proteomes" id="UP000318571">
    <property type="component" value="Chromosome 11"/>
</dbReference>
<gene>
    <name evidence="1" type="ORF">TCAL_15333</name>
</gene>
<protein>
    <submittedName>
        <fullName evidence="1">Uncharacterized protein</fullName>
    </submittedName>
</protein>
<sequence length="67" mass="7558">MALFKAKAEVVKSDNSWVLAWRRRILAVPNMLALPAPVIQEWFSKDLGLVEKMSNQKSSVHGHLRSA</sequence>
<name>A0A553PKE7_TIGCA</name>
<accession>A0A553PKE7</accession>
<evidence type="ECO:0000313" key="2">
    <source>
        <dbReference type="Proteomes" id="UP000318571"/>
    </source>
</evidence>
<evidence type="ECO:0000313" key="1">
    <source>
        <dbReference type="EMBL" id="TRY78160.1"/>
    </source>
</evidence>
<dbReference type="AlphaFoldDB" id="A0A553PKE7"/>
<reference evidence="1 2" key="1">
    <citation type="journal article" date="2018" name="Nat. Ecol. Evol.">
        <title>Genomic signatures of mitonuclear coevolution across populations of Tigriopus californicus.</title>
        <authorList>
            <person name="Barreto F.S."/>
            <person name="Watson E.T."/>
            <person name="Lima T.G."/>
            <person name="Willett C.S."/>
            <person name="Edmands S."/>
            <person name="Li W."/>
            <person name="Burton R.S."/>
        </authorList>
    </citation>
    <scope>NUCLEOTIDE SEQUENCE [LARGE SCALE GENOMIC DNA]</scope>
    <source>
        <strain evidence="1 2">San Diego</strain>
    </source>
</reference>
<organism evidence="1 2">
    <name type="scientific">Tigriopus californicus</name>
    <name type="common">Marine copepod</name>
    <dbReference type="NCBI Taxonomy" id="6832"/>
    <lineage>
        <taxon>Eukaryota</taxon>
        <taxon>Metazoa</taxon>
        <taxon>Ecdysozoa</taxon>
        <taxon>Arthropoda</taxon>
        <taxon>Crustacea</taxon>
        <taxon>Multicrustacea</taxon>
        <taxon>Hexanauplia</taxon>
        <taxon>Copepoda</taxon>
        <taxon>Harpacticoida</taxon>
        <taxon>Harpacticidae</taxon>
        <taxon>Tigriopus</taxon>
    </lineage>
</organism>
<proteinExistence type="predicted"/>
<comment type="caution">
    <text evidence="1">The sequence shown here is derived from an EMBL/GenBank/DDBJ whole genome shotgun (WGS) entry which is preliminary data.</text>
</comment>